<comment type="caution">
    <text evidence="1">The sequence shown here is derived from an EMBL/GenBank/DDBJ whole genome shotgun (WGS) entry which is preliminary data.</text>
</comment>
<proteinExistence type="predicted"/>
<sequence length="413" mass="46721">MKKNTFLLFISVLTLFLSCKDDDTRFETRIIANAVLESKDVVRASVAVETERPINESGKIYTYTNYVFVNDRNLGVHVIDNRIPENPQKIAFLKIPGNFDIEVRNDILYADSYTDLVLFNIADIDNITLIDRYEDVFNDFGFSLAAITESFDQIDYGNYNPSESFVVGWTYSEIQVEIQDFGDDIFLEDAAVTSGDVTGQGGSFARFKIVDSYLYVVDFSDLYVFDISTLGVSSLVGQQGIGWQIETIFNRDDYLYIGSQNGMLIYNIEDRTQPQYASEINHLQGCDPVVVDGDYAYLTLRGGNTCGQQLSILEVINIADKNNPYSVREYSMQEPYGLGIKEDLLFVSDGPNGFHIYDKSSPEELVLLEVIEDINVFDVIPLEDKLLAIANNTLYQYTYEENGLSLLSEYVIN</sequence>
<dbReference type="InterPro" id="IPR013211">
    <property type="entry name" value="LVIVD"/>
</dbReference>
<evidence type="ECO:0000313" key="1">
    <source>
        <dbReference type="EMBL" id="MFC4634842.1"/>
    </source>
</evidence>
<reference evidence="2" key="1">
    <citation type="journal article" date="2019" name="Int. J. Syst. Evol. Microbiol.">
        <title>The Global Catalogue of Microorganisms (GCM) 10K type strain sequencing project: providing services to taxonomists for standard genome sequencing and annotation.</title>
        <authorList>
            <consortium name="The Broad Institute Genomics Platform"/>
            <consortium name="The Broad Institute Genome Sequencing Center for Infectious Disease"/>
            <person name="Wu L."/>
            <person name="Ma J."/>
        </authorList>
    </citation>
    <scope>NUCLEOTIDE SEQUENCE [LARGE SCALE GENOMIC DNA]</scope>
    <source>
        <strain evidence="2">YJ-61-S</strain>
    </source>
</reference>
<dbReference type="EMBL" id="JBHSFV010000007">
    <property type="protein sequence ID" value="MFC4634842.1"/>
    <property type="molecule type" value="Genomic_DNA"/>
</dbReference>
<dbReference type="RefSeq" id="WP_379979492.1">
    <property type="nucleotide sequence ID" value="NZ_JBHSFV010000007.1"/>
</dbReference>
<name>A0ABV9HYD8_9FLAO</name>
<gene>
    <name evidence="1" type="ORF">ACFO3O_13045</name>
</gene>
<dbReference type="SUPFAM" id="SSF63825">
    <property type="entry name" value="YWTD domain"/>
    <property type="match status" value="1"/>
</dbReference>
<organism evidence="1 2">
    <name type="scientific">Dokdonia ponticola</name>
    <dbReference type="NCBI Taxonomy" id="2041041"/>
    <lineage>
        <taxon>Bacteria</taxon>
        <taxon>Pseudomonadati</taxon>
        <taxon>Bacteroidota</taxon>
        <taxon>Flavobacteriia</taxon>
        <taxon>Flavobacteriales</taxon>
        <taxon>Flavobacteriaceae</taxon>
        <taxon>Dokdonia</taxon>
    </lineage>
</organism>
<accession>A0ABV9HYD8</accession>
<evidence type="ECO:0000313" key="2">
    <source>
        <dbReference type="Proteomes" id="UP001596043"/>
    </source>
</evidence>
<dbReference type="Pfam" id="PF08309">
    <property type="entry name" value="LVIVD"/>
    <property type="match status" value="1"/>
</dbReference>
<keyword evidence="2" id="KW-1185">Reference proteome</keyword>
<dbReference type="Proteomes" id="UP001596043">
    <property type="component" value="Unassembled WGS sequence"/>
</dbReference>
<protein>
    <submittedName>
        <fullName evidence="1">LVIVD repeat-containing protein</fullName>
    </submittedName>
</protein>
<dbReference type="PROSITE" id="PS51257">
    <property type="entry name" value="PROKAR_LIPOPROTEIN"/>
    <property type="match status" value="1"/>
</dbReference>